<dbReference type="PROSITE" id="PS50005">
    <property type="entry name" value="TPR"/>
    <property type="match status" value="7"/>
</dbReference>
<dbReference type="EMBL" id="CAACVJ010000246">
    <property type="protein sequence ID" value="VEP15274.1"/>
    <property type="molecule type" value="Genomic_DNA"/>
</dbReference>
<gene>
    <name evidence="5" type="ORF">H1P_320045</name>
</gene>
<feature type="repeat" description="TPR" evidence="3">
    <location>
        <begin position="525"/>
        <end position="558"/>
    </location>
</feature>
<evidence type="ECO:0000259" key="4">
    <source>
        <dbReference type="Pfam" id="PF00931"/>
    </source>
</evidence>
<reference evidence="5 6" key="1">
    <citation type="submission" date="2019-01" db="EMBL/GenBank/DDBJ databases">
        <authorList>
            <person name="Brito A."/>
        </authorList>
    </citation>
    <scope>NUCLEOTIDE SEQUENCE [LARGE SCALE GENOMIC DNA]</scope>
    <source>
        <strain evidence="5">1</strain>
    </source>
</reference>
<dbReference type="PANTHER" id="PTHR45641:SF19">
    <property type="entry name" value="NEPHROCYSTIN-3"/>
    <property type="match status" value="1"/>
</dbReference>
<dbReference type="InterPro" id="IPR019734">
    <property type="entry name" value="TPR_rpt"/>
</dbReference>
<feature type="repeat" description="TPR" evidence="3">
    <location>
        <begin position="645"/>
        <end position="678"/>
    </location>
</feature>
<feature type="repeat" description="TPR" evidence="3">
    <location>
        <begin position="445"/>
        <end position="478"/>
    </location>
</feature>
<dbReference type="OrthoDB" id="478269at2"/>
<dbReference type="PANTHER" id="PTHR45641">
    <property type="entry name" value="TETRATRICOPEPTIDE REPEAT PROTEIN (AFU_ORTHOLOGUE AFUA_6G03870)"/>
    <property type="match status" value="1"/>
</dbReference>
<dbReference type="InterPro" id="IPR011990">
    <property type="entry name" value="TPR-like_helical_dom_sf"/>
</dbReference>
<dbReference type="GO" id="GO:0043531">
    <property type="term" value="F:ADP binding"/>
    <property type="evidence" value="ECO:0007669"/>
    <property type="project" value="InterPro"/>
</dbReference>
<dbReference type="PRINTS" id="PR00364">
    <property type="entry name" value="DISEASERSIST"/>
</dbReference>
<dbReference type="SUPFAM" id="SSF48452">
    <property type="entry name" value="TPR-like"/>
    <property type="match status" value="2"/>
</dbReference>
<dbReference type="InterPro" id="IPR027417">
    <property type="entry name" value="P-loop_NTPase"/>
</dbReference>
<feature type="repeat" description="TPR" evidence="3">
    <location>
        <begin position="605"/>
        <end position="638"/>
    </location>
</feature>
<dbReference type="Pfam" id="PF00515">
    <property type="entry name" value="TPR_1"/>
    <property type="match status" value="1"/>
</dbReference>
<dbReference type="Gene3D" id="3.40.50.300">
    <property type="entry name" value="P-loop containing nucleotide triphosphate hydrolases"/>
    <property type="match status" value="1"/>
</dbReference>
<evidence type="ECO:0000313" key="5">
    <source>
        <dbReference type="EMBL" id="VEP15274.1"/>
    </source>
</evidence>
<dbReference type="SMART" id="SM00028">
    <property type="entry name" value="TPR"/>
    <property type="match status" value="8"/>
</dbReference>
<dbReference type="Pfam" id="PF13181">
    <property type="entry name" value="TPR_8"/>
    <property type="match status" value="1"/>
</dbReference>
<evidence type="ECO:0000313" key="6">
    <source>
        <dbReference type="Proteomes" id="UP000320055"/>
    </source>
</evidence>
<dbReference type="Pfam" id="PF00931">
    <property type="entry name" value="NB-ARC"/>
    <property type="match status" value="1"/>
</dbReference>
<proteinExistence type="predicted"/>
<keyword evidence="1" id="KW-0677">Repeat</keyword>
<evidence type="ECO:0000256" key="3">
    <source>
        <dbReference type="PROSITE-ProRule" id="PRU00339"/>
    </source>
</evidence>
<sequence length="780" mass="89993">MVKRKEEIEVIEAWLNNPQVSTVGINQAKTLGIKGLGGVGKSTLAAYFYDDPESEFKSLNFEKKFWADVSAKPDFTVFAEKIILALGGKPPQRIDITELINNLLLLLSQRRCLLVVDNLETLLDRERKCQDESYQEFFRRWLQQGTNSTLLITTQEKPKLFQGLDYWHTLGGMKIEEGIALLNKLAIQGTEAELKDFVEKVNGHPLTIKLVAGYLREYCDCQLNQFDFDDKKVEKVDGLHRDNQDACLDWIIKQHLKRLSREQKQFITNLSVYRLPFNLKAARKQIPEPNLLNKLLNKLFSLRKKVETQEINNQIDVREPLQELCNRSLLTKTKDNKYQFESLVQKYVLQQANTLTNAHQQAIEYYKANLKEPKSWQVLEDVSEYLEIVDHQCELGQYASANKFLNSCYGFLNLRGYYGVSVEIYEKLVPGWRLKLQPEDKSDYAVSLNNLGSAYNSWGKYPRAIEFYQQSLKIAQKIGNRYQVANSLIGLGSACTSQGKYPRAIEFYQQSLKIAQKIGNRYQVAVSLIGLGNAYNSWGKYQRAIEIYQQSLEIAQKIGNRYEEANSLNNLGNAYYSQGKYPRAKNYLQQSLKIFQEIGARHEEANSLNNLGNAYYSQGKYPRAKNYLQQSLKIFQEIGARHEEANSLCNLGNVYRSPEEYPRAIDYYQKSLKIFQEIGARHGEAKSLCNLGNTYYSQEEYPRAIDYLEQSLEIFQEIGTLDLEAKSWFNLGDTRKNLQQKSEAKTAYENSRELYQEMGLDKKVEKCDQAIQDLVNNDLD</sequence>
<organism evidence="5 6">
    <name type="scientific">Hyella patelloides LEGE 07179</name>
    <dbReference type="NCBI Taxonomy" id="945734"/>
    <lineage>
        <taxon>Bacteria</taxon>
        <taxon>Bacillati</taxon>
        <taxon>Cyanobacteriota</taxon>
        <taxon>Cyanophyceae</taxon>
        <taxon>Pleurocapsales</taxon>
        <taxon>Hyellaceae</taxon>
        <taxon>Hyella</taxon>
    </lineage>
</organism>
<feature type="repeat" description="TPR" evidence="3">
    <location>
        <begin position="565"/>
        <end position="598"/>
    </location>
</feature>
<feature type="repeat" description="TPR" evidence="3">
    <location>
        <begin position="685"/>
        <end position="718"/>
    </location>
</feature>
<keyword evidence="2 3" id="KW-0802">TPR repeat</keyword>
<dbReference type="Gene3D" id="1.25.40.10">
    <property type="entry name" value="Tetratricopeptide repeat domain"/>
    <property type="match status" value="2"/>
</dbReference>
<accession>A0A563VUX0</accession>
<evidence type="ECO:0000256" key="1">
    <source>
        <dbReference type="ARBA" id="ARBA00022737"/>
    </source>
</evidence>
<keyword evidence="6" id="KW-1185">Reference proteome</keyword>
<evidence type="ECO:0000256" key="2">
    <source>
        <dbReference type="ARBA" id="ARBA00022803"/>
    </source>
</evidence>
<dbReference type="RefSeq" id="WP_144865407.1">
    <property type="nucleotide sequence ID" value="NZ_LR213792.1"/>
</dbReference>
<dbReference type="SUPFAM" id="SSF52540">
    <property type="entry name" value="P-loop containing nucleoside triphosphate hydrolases"/>
    <property type="match status" value="1"/>
</dbReference>
<dbReference type="InterPro" id="IPR002182">
    <property type="entry name" value="NB-ARC"/>
</dbReference>
<feature type="domain" description="NB-ARC" evidence="4">
    <location>
        <begin position="28"/>
        <end position="119"/>
    </location>
</feature>
<name>A0A563VUX0_9CYAN</name>
<protein>
    <recommendedName>
        <fullName evidence="4">NB-ARC domain-containing protein</fullName>
    </recommendedName>
</protein>
<dbReference type="AlphaFoldDB" id="A0A563VUX0"/>
<feature type="repeat" description="TPR" evidence="3">
    <location>
        <begin position="485"/>
        <end position="518"/>
    </location>
</feature>
<dbReference type="Proteomes" id="UP000320055">
    <property type="component" value="Unassembled WGS sequence"/>
</dbReference>
<dbReference type="Pfam" id="PF13424">
    <property type="entry name" value="TPR_12"/>
    <property type="match status" value="3"/>
</dbReference>